<proteinExistence type="predicted"/>
<feature type="compositionally biased region" description="Low complexity" evidence="1">
    <location>
        <begin position="1"/>
        <end position="19"/>
    </location>
</feature>
<organism evidence="2 3">
    <name type="scientific">Spirochaeta africana (strain ATCC 700263 / DSM 8902 / Z-7692)</name>
    <dbReference type="NCBI Taxonomy" id="889378"/>
    <lineage>
        <taxon>Bacteria</taxon>
        <taxon>Pseudomonadati</taxon>
        <taxon>Spirochaetota</taxon>
        <taxon>Spirochaetia</taxon>
        <taxon>Spirochaetales</taxon>
        <taxon>Spirochaetaceae</taxon>
        <taxon>Spirochaeta</taxon>
    </lineage>
</organism>
<evidence type="ECO:0000256" key="1">
    <source>
        <dbReference type="SAM" id="MobiDB-lite"/>
    </source>
</evidence>
<feature type="compositionally biased region" description="Low complexity" evidence="1">
    <location>
        <begin position="36"/>
        <end position="62"/>
    </location>
</feature>
<sequence length="167" mass="17597">MSDGNTQPPDTTPPADNTTEVSLDEFLDDPELIRRSQTSPDGPPGSGSTPPTATTVPAAGAPDSQSAEDEEEYLHLDIDFDDDPYELPPDIDMTAPLGRATHPDDPPPLAPRSEENSDDLGFAVEEFVSSQTSPEESTSANSKSSTPPEDAPATDDPAAPEAPARNR</sequence>
<gene>
    <name evidence="2" type="ordered locus">Spiaf_1906</name>
</gene>
<dbReference type="Proteomes" id="UP000007383">
    <property type="component" value="Chromosome"/>
</dbReference>
<accession>H9UKB6</accession>
<evidence type="ECO:0000313" key="3">
    <source>
        <dbReference type="Proteomes" id="UP000007383"/>
    </source>
</evidence>
<dbReference type="EMBL" id="CP003282">
    <property type="protein sequence ID" value="AFG37959.1"/>
    <property type="molecule type" value="Genomic_DNA"/>
</dbReference>
<dbReference type="AlphaFoldDB" id="H9UKB6"/>
<dbReference type="HOGENOM" id="CLU_1593522_0_0_12"/>
<dbReference type="KEGG" id="sfc:Spiaf_1906"/>
<dbReference type="RefSeq" id="WP_014455942.1">
    <property type="nucleotide sequence ID" value="NC_017098.1"/>
</dbReference>
<keyword evidence="3" id="KW-1185">Reference proteome</keyword>
<evidence type="ECO:0000313" key="2">
    <source>
        <dbReference type="EMBL" id="AFG37959.1"/>
    </source>
</evidence>
<feature type="compositionally biased region" description="Low complexity" evidence="1">
    <location>
        <begin position="154"/>
        <end position="167"/>
    </location>
</feature>
<dbReference type="STRING" id="889378.Spiaf_1906"/>
<feature type="compositionally biased region" description="Polar residues" evidence="1">
    <location>
        <begin position="128"/>
        <end position="145"/>
    </location>
</feature>
<reference evidence="3" key="1">
    <citation type="journal article" date="2013" name="Stand. Genomic Sci.">
        <title>Complete genome sequence of the halophilic bacterium Spirochaeta africana type strain (Z-7692(T)) from the alkaline Lake Magadi in the East African Rift.</title>
        <authorList>
            <person name="Liolos K."/>
            <person name="Abt B."/>
            <person name="Scheuner C."/>
            <person name="Teshima H."/>
            <person name="Held B."/>
            <person name="Lapidus A."/>
            <person name="Nolan M."/>
            <person name="Lucas S."/>
            <person name="Deshpande S."/>
            <person name="Cheng J.F."/>
            <person name="Tapia R."/>
            <person name="Goodwin L.A."/>
            <person name="Pitluck S."/>
            <person name="Pagani I."/>
            <person name="Ivanova N."/>
            <person name="Mavromatis K."/>
            <person name="Mikhailova N."/>
            <person name="Huntemann M."/>
            <person name="Pati A."/>
            <person name="Chen A."/>
            <person name="Palaniappan K."/>
            <person name="Land M."/>
            <person name="Rohde M."/>
            <person name="Tindall B.J."/>
            <person name="Detter J.C."/>
            <person name="Goker M."/>
            <person name="Bristow J."/>
            <person name="Eisen J.A."/>
            <person name="Markowitz V."/>
            <person name="Hugenholtz P."/>
            <person name="Woyke T."/>
            <person name="Klenk H.P."/>
            <person name="Kyrpides N.C."/>
        </authorList>
    </citation>
    <scope>NUCLEOTIDE SEQUENCE</scope>
    <source>
        <strain evidence="3">ATCC 700263 / DSM 8902 / Z-7692</strain>
    </source>
</reference>
<feature type="region of interest" description="Disordered" evidence="1">
    <location>
        <begin position="1"/>
        <end position="167"/>
    </location>
</feature>
<protein>
    <submittedName>
        <fullName evidence="2">Uncharacterized protein</fullName>
    </submittedName>
</protein>
<name>H9UKB6_SPIAZ</name>